<protein>
    <submittedName>
        <fullName evidence="5">Predicted nucleoside-diphosphate-sugar epimerase</fullName>
    </submittedName>
</protein>
<keyword evidence="6" id="KW-1185">Reference proteome</keyword>
<sequence length="316" mass="35541">MPIVVVTMSTGLQGNALIHHLSKTNKFKIRALTRDVSSKSALKLLNYPNVQLVKADFLNKDSLENSFMDAYAIFGNTTPTKGWRLFRGSMVRDYEMKQGENLIKAVRSVMKKGRLKHFIFSSVCHGLKQGLDNTIKVPSHFSSKWEIEAMINQAGLDNLTTIIRPCSYFENFYSDLPGIQISPYIFPGVVKPESLWQTIAVEDIGAWATAILMNPDRFLGEKLNLAGESLTGNQMTKILNGLLAREGKKANYFMLPRPLLNLLEHDIAVMADWIENSGYAANIPELRKLSNDLGLEITSLYSWLKSKLYMSPVFSN</sequence>
<dbReference type="STRING" id="93059.P9211_07641"/>
<gene>
    <name evidence="5" type="ordered locus">P9211_07641</name>
</gene>
<dbReference type="HOGENOM" id="CLU_007383_8_4_3"/>
<evidence type="ECO:0000256" key="3">
    <source>
        <dbReference type="ARBA" id="ARBA00023002"/>
    </source>
</evidence>
<reference evidence="5 6" key="1">
    <citation type="journal article" date="2007" name="PLoS Genet.">
        <title>Patterns and implications of gene gain and loss in the evolution of Prochlorococcus.</title>
        <authorList>
            <person name="Kettler G.C."/>
            <person name="Martiny A.C."/>
            <person name="Huang K."/>
            <person name="Zucker J."/>
            <person name="Coleman M.L."/>
            <person name="Rodrigue S."/>
            <person name="Chen F."/>
            <person name="Lapidus A."/>
            <person name="Ferriera S."/>
            <person name="Johnson J."/>
            <person name="Steglich C."/>
            <person name="Church G.M."/>
            <person name="Richardson P."/>
            <person name="Chisholm S.W."/>
        </authorList>
    </citation>
    <scope>NUCLEOTIDE SEQUENCE [LARGE SCALE GENOMIC DNA]</scope>
    <source>
        <strain evidence="6">MIT 9211</strain>
    </source>
</reference>
<evidence type="ECO:0000313" key="5">
    <source>
        <dbReference type="EMBL" id="ABX08695.1"/>
    </source>
</evidence>
<comment type="similarity">
    <text evidence="1">Belongs to the NmrA-type oxidoreductase family.</text>
</comment>
<dbReference type="KEGG" id="pmj:P9211_07641"/>
<evidence type="ECO:0000256" key="1">
    <source>
        <dbReference type="ARBA" id="ARBA00006328"/>
    </source>
</evidence>
<dbReference type="InterPro" id="IPR008030">
    <property type="entry name" value="NmrA-like"/>
</dbReference>
<name>A9BA33_PROM4</name>
<dbReference type="Pfam" id="PF05368">
    <property type="entry name" value="NmrA"/>
    <property type="match status" value="1"/>
</dbReference>
<evidence type="ECO:0000313" key="6">
    <source>
        <dbReference type="Proteomes" id="UP000000788"/>
    </source>
</evidence>
<dbReference type="EMBL" id="CP000878">
    <property type="protein sequence ID" value="ABX08695.1"/>
    <property type="molecule type" value="Genomic_DNA"/>
</dbReference>
<organism evidence="5 6">
    <name type="scientific">Prochlorococcus marinus (strain MIT 9211)</name>
    <dbReference type="NCBI Taxonomy" id="93059"/>
    <lineage>
        <taxon>Bacteria</taxon>
        <taxon>Bacillati</taxon>
        <taxon>Cyanobacteriota</taxon>
        <taxon>Cyanophyceae</taxon>
        <taxon>Synechococcales</taxon>
        <taxon>Prochlorococcaceae</taxon>
        <taxon>Prochlorococcus</taxon>
    </lineage>
</organism>
<dbReference type="SUPFAM" id="SSF51735">
    <property type="entry name" value="NAD(P)-binding Rossmann-fold domains"/>
    <property type="match status" value="1"/>
</dbReference>
<dbReference type="PANTHER" id="PTHR42748">
    <property type="entry name" value="NITROGEN METABOLITE REPRESSION PROTEIN NMRA FAMILY MEMBER"/>
    <property type="match status" value="1"/>
</dbReference>
<dbReference type="eggNOG" id="COG0702">
    <property type="taxonomic scope" value="Bacteria"/>
</dbReference>
<dbReference type="InterPro" id="IPR036291">
    <property type="entry name" value="NAD(P)-bd_dom_sf"/>
</dbReference>
<dbReference type="AlphaFoldDB" id="A9BA33"/>
<dbReference type="PANTHER" id="PTHR42748:SF30">
    <property type="entry name" value="NMRA-LIKE DOMAIN-CONTAINING PROTEIN"/>
    <property type="match status" value="1"/>
</dbReference>
<keyword evidence="2" id="KW-0521">NADP</keyword>
<dbReference type="Gene3D" id="3.40.50.720">
    <property type="entry name" value="NAD(P)-binding Rossmann-like Domain"/>
    <property type="match status" value="1"/>
</dbReference>
<dbReference type="GO" id="GO:0016491">
    <property type="term" value="F:oxidoreductase activity"/>
    <property type="evidence" value="ECO:0007669"/>
    <property type="project" value="UniProtKB-KW"/>
</dbReference>
<proteinExistence type="inferred from homology"/>
<dbReference type="InterPro" id="IPR051164">
    <property type="entry name" value="NmrA-like_oxidored"/>
</dbReference>
<dbReference type="CDD" id="cd05251">
    <property type="entry name" value="NmrA_like_SDR_a"/>
    <property type="match status" value="1"/>
</dbReference>
<keyword evidence="3" id="KW-0560">Oxidoreductase</keyword>
<evidence type="ECO:0000256" key="2">
    <source>
        <dbReference type="ARBA" id="ARBA00022857"/>
    </source>
</evidence>
<dbReference type="Gene3D" id="3.90.25.10">
    <property type="entry name" value="UDP-galactose 4-epimerase, domain 1"/>
    <property type="match status" value="1"/>
</dbReference>
<accession>A9BA33</accession>
<feature type="domain" description="NmrA-like" evidence="4">
    <location>
        <begin position="4"/>
        <end position="302"/>
    </location>
</feature>
<evidence type="ECO:0000259" key="4">
    <source>
        <dbReference type="Pfam" id="PF05368"/>
    </source>
</evidence>
<dbReference type="Proteomes" id="UP000000788">
    <property type="component" value="Chromosome"/>
</dbReference>